<dbReference type="OrthoDB" id="9811293at2"/>
<dbReference type="RefSeq" id="WP_148927560.1">
    <property type="nucleotide sequence ID" value="NZ_VNHS01000001.1"/>
</dbReference>
<dbReference type="PANTHER" id="PTHR39419">
    <property type="entry name" value="SLL0814 PROTEIN"/>
    <property type="match status" value="1"/>
</dbReference>
<evidence type="ECO:0000256" key="1">
    <source>
        <dbReference type="SAM" id="Phobius"/>
    </source>
</evidence>
<dbReference type="Proteomes" id="UP000323257">
    <property type="component" value="Unassembled WGS sequence"/>
</dbReference>
<comment type="caution">
    <text evidence="2">The sequence shown here is derived from an EMBL/GenBank/DDBJ whole genome shotgun (WGS) entry which is preliminary data.</text>
</comment>
<evidence type="ECO:0000313" key="2">
    <source>
        <dbReference type="EMBL" id="TYP79508.1"/>
    </source>
</evidence>
<keyword evidence="1" id="KW-0812">Transmembrane</keyword>
<feature type="transmembrane region" description="Helical" evidence="1">
    <location>
        <begin position="160"/>
        <end position="182"/>
    </location>
</feature>
<accession>A0A5S5CM97</accession>
<dbReference type="InterPro" id="IPR007354">
    <property type="entry name" value="CruF-like"/>
</dbReference>
<reference evidence="2 3" key="1">
    <citation type="submission" date="2019-07" db="EMBL/GenBank/DDBJ databases">
        <title>Genomic Encyclopedia of Type Strains, Phase III (KMG-III): the genomes of soil and plant-associated and newly described type strains.</title>
        <authorList>
            <person name="Whitman W."/>
        </authorList>
    </citation>
    <scope>NUCLEOTIDE SEQUENCE [LARGE SCALE GENOMIC DNA]</scope>
    <source>
        <strain evidence="2 3">BL24</strain>
    </source>
</reference>
<organism evidence="2 3">
    <name type="scientific">Paenibacillus methanolicus</name>
    <dbReference type="NCBI Taxonomy" id="582686"/>
    <lineage>
        <taxon>Bacteria</taxon>
        <taxon>Bacillati</taxon>
        <taxon>Bacillota</taxon>
        <taxon>Bacilli</taxon>
        <taxon>Bacillales</taxon>
        <taxon>Paenibacillaceae</taxon>
        <taxon>Paenibacillus</taxon>
    </lineage>
</organism>
<protein>
    <submittedName>
        <fullName evidence="2">Putative membrane protein</fullName>
    </submittedName>
</protein>
<keyword evidence="1" id="KW-1133">Transmembrane helix</keyword>
<feature type="transmembrane region" description="Helical" evidence="1">
    <location>
        <begin position="7"/>
        <end position="28"/>
    </location>
</feature>
<dbReference type="PANTHER" id="PTHR39419:SF1">
    <property type="entry name" value="SLL0814 PROTEIN"/>
    <property type="match status" value="1"/>
</dbReference>
<keyword evidence="3" id="KW-1185">Reference proteome</keyword>
<name>A0A5S5CM97_9BACL</name>
<gene>
    <name evidence="2" type="ORF">BCM02_101626</name>
</gene>
<feature type="transmembrane region" description="Helical" evidence="1">
    <location>
        <begin position="93"/>
        <end position="116"/>
    </location>
</feature>
<evidence type="ECO:0000313" key="3">
    <source>
        <dbReference type="Proteomes" id="UP000323257"/>
    </source>
</evidence>
<sequence>MSIIRPLFLIWYAIGLALMLTVGVPSALSFSNGLFLVFFTVYALSIESKLEKSPRAMYGRALAVGILTFVIERIGVVTGFPFGGYAYTPILGIRFVGVPLTIALAWVGILTIAVLLSASSTRLGRAFETGCWTVLLDLVLDPVAHARQFWLWGEGAGMTFYGVPLQNFVSWFLIAASASLLYPLRHVPTDIRREAARLMQLMLLMFGLLALREGLTAAFAIALAGIAGMEGAFRHAARNEQRLV</sequence>
<dbReference type="Pfam" id="PF04240">
    <property type="entry name" value="Caroten_synth"/>
    <property type="match status" value="1"/>
</dbReference>
<keyword evidence="1" id="KW-0472">Membrane</keyword>
<feature type="transmembrane region" description="Helical" evidence="1">
    <location>
        <begin position="62"/>
        <end position="87"/>
    </location>
</feature>
<dbReference type="EMBL" id="VNHS01000001">
    <property type="protein sequence ID" value="TYP79508.1"/>
    <property type="molecule type" value="Genomic_DNA"/>
</dbReference>
<proteinExistence type="predicted"/>
<dbReference type="AlphaFoldDB" id="A0A5S5CM97"/>